<dbReference type="EMBL" id="CP030843">
    <property type="protein sequence ID" value="AXC16142.1"/>
    <property type="molecule type" value="Genomic_DNA"/>
</dbReference>
<keyword evidence="1" id="KW-0614">Plasmid</keyword>
<evidence type="ECO:0000313" key="1">
    <source>
        <dbReference type="EMBL" id="AXC16142.1"/>
    </source>
</evidence>
<dbReference type="AlphaFoldDB" id="A0A2Z5GA56"/>
<geneLocation type="plasmid" evidence="2">
    <name>pacpol4</name>
</geneLocation>
<proteinExistence type="predicted"/>
<name>A0A2Z5GA56_9BACT</name>
<protein>
    <submittedName>
        <fullName evidence="1">Uncharacterized protein</fullName>
    </submittedName>
</protein>
<evidence type="ECO:0000313" key="2">
    <source>
        <dbReference type="Proteomes" id="UP000253606"/>
    </source>
</evidence>
<dbReference type="KEGG" id="abas:ACPOL_6938"/>
<reference evidence="1 2" key="1">
    <citation type="journal article" date="2018" name="Front. Microbiol.">
        <title>Hydrolytic Capabilities as a Key to Environmental Success: Chitinolytic and Cellulolytic Acidobacteria From Acidic Sub-arctic Soils and Boreal Peatlands.</title>
        <authorList>
            <person name="Belova S.E."/>
            <person name="Ravin N.V."/>
            <person name="Pankratov T.A."/>
            <person name="Rakitin A.L."/>
            <person name="Ivanova A.A."/>
            <person name="Beletsky A.V."/>
            <person name="Mardanov A.V."/>
            <person name="Sinninghe Damste J.S."/>
            <person name="Dedysh S.N."/>
        </authorList>
    </citation>
    <scope>NUCLEOTIDE SEQUENCE [LARGE SCALE GENOMIC DNA]</scope>
    <source>
        <strain evidence="1 2">SBC82</strain>
        <plasmid evidence="2">pacpol4</plasmid>
    </source>
</reference>
<dbReference type="OrthoDB" id="113426at2"/>
<organism evidence="1 2">
    <name type="scientific">Acidisarcina polymorpha</name>
    <dbReference type="NCBI Taxonomy" id="2211140"/>
    <lineage>
        <taxon>Bacteria</taxon>
        <taxon>Pseudomonadati</taxon>
        <taxon>Acidobacteriota</taxon>
        <taxon>Terriglobia</taxon>
        <taxon>Terriglobales</taxon>
        <taxon>Acidobacteriaceae</taxon>
        <taxon>Acidisarcina</taxon>
    </lineage>
</organism>
<dbReference type="Proteomes" id="UP000253606">
    <property type="component" value="Plasmid pACPOL4"/>
</dbReference>
<accession>A0A2Z5GA56</accession>
<sequence length="182" mass="20550">MGRRRSWLDRLYSIARTVQNSARSHYDRRDLEELFVLQPRSAQLLMAALPTVPVGRARLVEREALAELLGRLEASDDPARAFAEILKAGKPAPVRRKLRTFVRQDIAADLDSLPANLSLETGRLTVTFERVEELAEALVHLAVVLEIQLDDFAARYEPPVEPAPEELAARQAEQADLEYLRN</sequence>
<dbReference type="RefSeq" id="WP_114211327.1">
    <property type="nucleotide sequence ID" value="NZ_CP030843.1"/>
</dbReference>
<gene>
    <name evidence="1" type="ORF">ACPOL_6938</name>
</gene>
<keyword evidence="2" id="KW-1185">Reference proteome</keyword>